<evidence type="ECO:0000313" key="2">
    <source>
        <dbReference type="EMBL" id="MCG4564368.1"/>
    </source>
</evidence>
<keyword evidence="1" id="KW-1133">Transmembrane helix</keyword>
<feature type="transmembrane region" description="Helical" evidence="1">
    <location>
        <begin position="118"/>
        <end position="138"/>
    </location>
</feature>
<comment type="caution">
    <text evidence="3">The sequence shown here is derived from an EMBL/GenBank/DDBJ whole genome shotgun (WGS) entry which is preliminary data.</text>
</comment>
<keyword evidence="1" id="KW-0812">Transmembrane</keyword>
<dbReference type="Proteomes" id="UP000462760">
    <property type="component" value="Unassembled WGS sequence"/>
</dbReference>
<accession>A0A844FFK1</accession>
<dbReference type="AlphaFoldDB" id="A0A844FFK1"/>
<proteinExistence type="predicted"/>
<dbReference type="PANTHER" id="PTHR41309:SF2">
    <property type="entry name" value="MEMBRANE PROTEIN"/>
    <property type="match status" value="1"/>
</dbReference>
<keyword evidence="5" id="KW-1185">Reference proteome</keyword>
<evidence type="ECO:0000313" key="3">
    <source>
        <dbReference type="EMBL" id="MSS42787.1"/>
    </source>
</evidence>
<feature type="transmembrane region" description="Helical" evidence="1">
    <location>
        <begin position="183"/>
        <end position="203"/>
    </location>
</feature>
<name>A0A844FFK1_9FIRM</name>
<organism evidence="3 4">
    <name type="scientific">Anaerosalibacter bizertensis</name>
    <dbReference type="NCBI Taxonomy" id="932217"/>
    <lineage>
        <taxon>Bacteria</taxon>
        <taxon>Bacillati</taxon>
        <taxon>Bacillota</taxon>
        <taxon>Tissierellia</taxon>
        <taxon>Tissierellales</taxon>
        <taxon>Sporanaerobacteraceae</taxon>
        <taxon>Anaerosalibacter</taxon>
    </lineage>
</organism>
<dbReference type="InterPro" id="IPR025699">
    <property type="entry name" value="ABC2_memb-like"/>
</dbReference>
<protein>
    <submittedName>
        <fullName evidence="2">ABC-2 transporter permease</fullName>
    </submittedName>
</protein>
<dbReference type="Pfam" id="PF13346">
    <property type="entry name" value="ABC2_membrane_5"/>
    <property type="match status" value="1"/>
</dbReference>
<dbReference type="EMBL" id="JAKNID010000005">
    <property type="protein sequence ID" value="MCG4564368.1"/>
    <property type="molecule type" value="Genomic_DNA"/>
</dbReference>
<feature type="transmembrane region" description="Helical" evidence="1">
    <location>
        <begin position="12"/>
        <end position="33"/>
    </location>
</feature>
<evidence type="ECO:0000313" key="4">
    <source>
        <dbReference type="Proteomes" id="UP000462760"/>
    </source>
</evidence>
<keyword evidence="1" id="KW-0472">Membrane</keyword>
<feature type="transmembrane region" description="Helical" evidence="1">
    <location>
        <begin position="79"/>
        <end position="106"/>
    </location>
</feature>
<reference evidence="2" key="2">
    <citation type="submission" date="2022-01" db="EMBL/GenBank/DDBJ databases">
        <title>Collection of gut derived symbiotic bacterial strains cultured from healthy donors.</title>
        <authorList>
            <person name="Lin H."/>
            <person name="Kohout C."/>
            <person name="Waligurski E."/>
            <person name="Pamer E.G."/>
        </authorList>
    </citation>
    <scope>NUCLEOTIDE SEQUENCE</scope>
    <source>
        <strain evidence="2">MSK.14.39</strain>
    </source>
</reference>
<dbReference type="RefSeq" id="WP_154483190.1">
    <property type="nucleotide sequence ID" value="NZ_JAJBNW010000027.1"/>
</dbReference>
<dbReference type="OrthoDB" id="1707185at2"/>
<dbReference type="Proteomes" id="UP001108123">
    <property type="component" value="Unassembled WGS sequence"/>
</dbReference>
<dbReference type="EMBL" id="VULR01000003">
    <property type="protein sequence ID" value="MSS42787.1"/>
    <property type="molecule type" value="Genomic_DNA"/>
</dbReference>
<sequence>MLKLLKRDLKLMFFSNFNKVVFLLFIPLLFIICKPCEQKWRYFIIVYTYTYTIFTEPFLYDISSPIVNSLPISRKEIVIYKYVSTFVYFLIAIVWTGVYLWIINVLGIADVDYFNLEMLRAVLPMILIVLSILYLVYFDFGSSVASSAYAVMFIVSFNRVMMLGSSGEKSLLGRLILSGDGKYISIMAIILYLLSLFMSMNLYKTKDI</sequence>
<reference evidence="3 4" key="1">
    <citation type="submission" date="2019-08" db="EMBL/GenBank/DDBJ databases">
        <title>In-depth cultivation of the pig gut microbiome towards novel bacterial diversity and tailored functional studies.</title>
        <authorList>
            <person name="Wylensek D."/>
            <person name="Hitch T.C.A."/>
            <person name="Clavel T."/>
        </authorList>
    </citation>
    <scope>NUCLEOTIDE SEQUENCE [LARGE SCALE GENOMIC DNA]</scope>
    <source>
        <strain evidence="3 4">Med78-601-WT-4W-RMD-3</strain>
    </source>
</reference>
<gene>
    <name evidence="3" type="ORF">FYJ27_03440</name>
    <name evidence="2" type="ORF">L0P62_02795</name>
</gene>
<feature type="transmembrane region" description="Helical" evidence="1">
    <location>
        <begin position="144"/>
        <end position="162"/>
    </location>
</feature>
<dbReference type="PANTHER" id="PTHR41309">
    <property type="entry name" value="MEMBRANE PROTEIN-RELATED"/>
    <property type="match status" value="1"/>
</dbReference>
<evidence type="ECO:0000313" key="5">
    <source>
        <dbReference type="Proteomes" id="UP001108123"/>
    </source>
</evidence>
<evidence type="ECO:0000256" key="1">
    <source>
        <dbReference type="SAM" id="Phobius"/>
    </source>
</evidence>